<keyword evidence="1" id="KW-1133">Transmembrane helix</keyword>
<protein>
    <recommendedName>
        <fullName evidence="4">Major facilitator superfamily (MFS) profile domain-containing protein</fullName>
    </recommendedName>
</protein>
<feature type="transmembrane region" description="Helical" evidence="1">
    <location>
        <begin position="52"/>
        <end position="71"/>
    </location>
</feature>
<name>A0A1E3QEF9_LIPST</name>
<dbReference type="InterPro" id="IPR036259">
    <property type="entry name" value="MFS_trans_sf"/>
</dbReference>
<feature type="transmembrane region" description="Helical" evidence="1">
    <location>
        <begin position="12"/>
        <end position="32"/>
    </location>
</feature>
<keyword evidence="3" id="KW-1185">Reference proteome</keyword>
<evidence type="ECO:0008006" key="4">
    <source>
        <dbReference type="Google" id="ProtNLM"/>
    </source>
</evidence>
<accession>A0A1E3QEF9</accession>
<evidence type="ECO:0000313" key="3">
    <source>
        <dbReference type="Proteomes" id="UP000094385"/>
    </source>
</evidence>
<keyword evidence="1" id="KW-0812">Transmembrane</keyword>
<reference evidence="2 3" key="1">
    <citation type="journal article" date="2016" name="Proc. Natl. Acad. Sci. U.S.A.">
        <title>Comparative genomics of biotechnologically important yeasts.</title>
        <authorList>
            <person name="Riley R."/>
            <person name="Haridas S."/>
            <person name="Wolfe K.H."/>
            <person name="Lopes M.R."/>
            <person name="Hittinger C.T."/>
            <person name="Goeker M."/>
            <person name="Salamov A.A."/>
            <person name="Wisecaver J.H."/>
            <person name="Long T.M."/>
            <person name="Calvey C.H."/>
            <person name="Aerts A.L."/>
            <person name="Barry K.W."/>
            <person name="Choi C."/>
            <person name="Clum A."/>
            <person name="Coughlan A.Y."/>
            <person name="Deshpande S."/>
            <person name="Douglass A.P."/>
            <person name="Hanson S.J."/>
            <person name="Klenk H.-P."/>
            <person name="LaButti K.M."/>
            <person name="Lapidus A."/>
            <person name="Lindquist E.A."/>
            <person name="Lipzen A.M."/>
            <person name="Meier-Kolthoff J.P."/>
            <person name="Ohm R.A."/>
            <person name="Otillar R.P."/>
            <person name="Pangilinan J.L."/>
            <person name="Peng Y."/>
            <person name="Rokas A."/>
            <person name="Rosa C.A."/>
            <person name="Scheuner C."/>
            <person name="Sibirny A.A."/>
            <person name="Slot J.C."/>
            <person name="Stielow J.B."/>
            <person name="Sun H."/>
            <person name="Kurtzman C.P."/>
            <person name="Blackwell M."/>
            <person name="Grigoriev I.V."/>
            <person name="Jeffries T.W."/>
        </authorList>
    </citation>
    <scope>NUCLEOTIDE SEQUENCE [LARGE SCALE GENOMIC DNA]</scope>
    <source>
        <strain evidence="2 3">NRRL Y-11557</strain>
    </source>
</reference>
<keyword evidence="1" id="KW-0472">Membrane</keyword>
<dbReference type="Proteomes" id="UP000094385">
    <property type="component" value="Unassembled WGS sequence"/>
</dbReference>
<organism evidence="2 3">
    <name type="scientific">Lipomyces starkeyi NRRL Y-11557</name>
    <dbReference type="NCBI Taxonomy" id="675824"/>
    <lineage>
        <taxon>Eukaryota</taxon>
        <taxon>Fungi</taxon>
        <taxon>Dikarya</taxon>
        <taxon>Ascomycota</taxon>
        <taxon>Saccharomycotina</taxon>
        <taxon>Lipomycetes</taxon>
        <taxon>Lipomycetales</taxon>
        <taxon>Lipomycetaceae</taxon>
        <taxon>Lipomyces</taxon>
    </lineage>
</organism>
<gene>
    <name evidence="2" type="ORF">LIPSTDRAFT_102748</name>
</gene>
<proteinExistence type="predicted"/>
<evidence type="ECO:0000256" key="1">
    <source>
        <dbReference type="SAM" id="Phobius"/>
    </source>
</evidence>
<dbReference type="Gene3D" id="1.20.1250.20">
    <property type="entry name" value="MFS general substrate transporter like domains"/>
    <property type="match status" value="1"/>
</dbReference>
<evidence type="ECO:0000313" key="2">
    <source>
        <dbReference type="EMBL" id="ODQ76010.1"/>
    </source>
</evidence>
<sequence length="73" mass="7447">MVRLLNVSTISIFVALAGTLFGFDIASVSGVVGTDQYKKIYGNPLGTRQGGITGAMAASSFVGALSSSFLGEK</sequence>
<dbReference type="STRING" id="675824.A0A1E3QEF9"/>
<dbReference type="AlphaFoldDB" id="A0A1E3QEF9"/>
<dbReference type="OrthoDB" id="4142200at2759"/>
<dbReference type="EMBL" id="KV454290">
    <property type="protein sequence ID" value="ODQ76010.1"/>
    <property type="molecule type" value="Genomic_DNA"/>
</dbReference>